<protein>
    <submittedName>
        <fullName evidence="1">Uncharacterized protein</fullName>
    </submittedName>
</protein>
<proteinExistence type="predicted"/>
<dbReference type="Proteomes" id="UP000298663">
    <property type="component" value="Chromosome X"/>
</dbReference>
<reference evidence="1 2" key="1">
    <citation type="journal article" date="2015" name="Genome Biol.">
        <title>Comparative genomics of Steinernema reveals deeply conserved gene regulatory networks.</title>
        <authorList>
            <person name="Dillman A.R."/>
            <person name="Macchietto M."/>
            <person name="Porter C.F."/>
            <person name="Rogers A."/>
            <person name="Williams B."/>
            <person name="Antoshechkin I."/>
            <person name="Lee M.M."/>
            <person name="Goodwin Z."/>
            <person name="Lu X."/>
            <person name="Lewis E.E."/>
            <person name="Goodrich-Blair H."/>
            <person name="Stock S.P."/>
            <person name="Adams B.J."/>
            <person name="Sternberg P.W."/>
            <person name="Mortazavi A."/>
        </authorList>
    </citation>
    <scope>NUCLEOTIDE SEQUENCE [LARGE SCALE GENOMIC DNA]</scope>
    <source>
        <strain evidence="1 2">ALL</strain>
    </source>
</reference>
<accession>A0A4U8US74</accession>
<gene>
    <name evidence="1" type="ORF">L596_002484</name>
</gene>
<comment type="caution">
    <text evidence="1">The sequence shown here is derived from an EMBL/GenBank/DDBJ whole genome shotgun (WGS) entry which is preliminary data.</text>
</comment>
<name>A0A4U8US74_STECR</name>
<organism evidence="1 2">
    <name type="scientific">Steinernema carpocapsae</name>
    <name type="common">Entomopathogenic nematode</name>
    <dbReference type="NCBI Taxonomy" id="34508"/>
    <lineage>
        <taxon>Eukaryota</taxon>
        <taxon>Metazoa</taxon>
        <taxon>Ecdysozoa</taxon>
        <taxon>Nematoda</taxon>
        <taxon>Chromadorea</taxon>
        <taxon>Rhabditida</taxon>
        <taxon>Tylenchina</taxon>
        <taxon>Panagrolaimomorpha</taxon>
        <taxon>Strongyloidoidea</taxon>
        <taxon>Steinernematidae</taxon>
        <taxon>Steinernema</taxon>
    </lineage>
</organism>
<evidence type="ECO:0000313" key="2">
    <source>
        <dbReference type="Proteomes" id="UP000298663"/>
    </source>
</evidence>
<dbReference type="EMBL" id="CM016762">
    <property type="protein sequence ID" value="TMS34997.1"/>
    <property type="molecule type" value="Genomic_DNA"/>
</dbReference>
<evidence type="ECO:0000313" key="1">
    <source>
        <dbReference type="EMBL" id="TMS34997.1"/>
    </source>
</evidence>
<keyword evidence="2" id="KW-1185">Reference proteome</keyword>
<sequence length="90" mass="10090">MAHLQSRSLFQGLTNCFRTPLTGRHSAFVSNGSPKCSKWATQNWLNYNEECLAYDCFDPDLSLQEITSEARGHHFACLVFAMATFISTAP</sequence>
<dbReference type="AlphaFoldDB" id="A0A4U8US74"/>
<dbReference type="EMBL" id="AZBU02000001">
    <property type="protein sequence ID" value="TMS34997.1"/>
    <property type="molecule type" value="Genomic_DNA"/>
</dbReference>
<reference evidence="1 2" key="2">
    <citation type="journal article" date="2019" name="G3 (Bethesda)">
        <title>Hybrid Assembly of the Genome of the Entomopathogenic Nematode Steinernema carpocapsae Identifies the X-Chromosome.</title>
        <authorList>
            <person name="Serra L."/>
            <person name="Macchietto M."/>
            <person name="Macias-Munoz A."/>
            <person name="McGill C.J."/>
            <person name="Rodriguez I.M."/>
            <person name="Rodriguez B."/>
            <person name="Murad R."/>
            <person name="Mortazavi A."/>
        </authorList>
    </citation>
    <scope>NUCLEOTIDE SEQUENCE [LARGE SCALE GENOMIC DNA]</scope>
    <source>
        <strain evidence="1 2">ALL</strain>
    </source>
</reference>